<keyword evidence="2" id="KW-1185">Reference proteome</keyword>
<dbReference type="AlphaFoldDB" id="A0A562V2L0"/>
<proteinExistence type="predicted"/>
<dbReference type="Proteomes" id="UP000321617">
    <property type="component" value="Unassembled WGS sequence"/>
</dbReference>
<protein>
    <recommendedName>
        <fullName evidence="3">SUKH superfamily protein</fullName>
    </recommendedName>
</protein>
<organism evidence="1 2">
    <name type="scientific">Stackebrandtia albiflava</name>
    <dbReference type="NCBI Taxonomy" id="406432"/>
    <lineage>
        <taxon>Bacteria</taxon>
        <taxon>Bacillati</taxon>
        <taxon>Actinomycetota</taxon>
        <taxon>Actinomycetes</taxon>
        <taxon>Glycomycetales</taxon>
        <taxon>Glycomycetaceae</taxon>
        <taxon>Stackebrandtia</taxon>
    </lineage>
</organism>
<sequence length="219" mass="24132">MKAEESPFSPYWWGTDLTAADIEARPRMGTYGRYGFGDLPPVPFPMTGDLSWLADRPVSDEWSVAGNASESLPSLREACARAAVTLPPAFDRFMATSSLQRRVRSNTACFIDLDTGPVASPVGGGHLIRFLSDQQGCLFWYLHDTEGGDHAVVCSPDFHGTDAEPGPCDPEAICFCAETFEVFLCRFWLENEVWFATTDGTPLPDVATEYIARYREVSA</sequence>
<dbReference type="EMBL" id="VLLL01000006">
    <property type="protein sequence ID" value="TWJ12062.1"/>
    <property type="molecule type" value="Genomic_DNA"/>
</dbReference>
<evidence type="ECO:0000313" key="2">
    <source>
        <dbReference type="Proteomes" id="UP000321617"/>
    </source>
</evidence>
<evidence type="ECO:0000313" key="1">
    <source>
        <dbReference type="EMBL" id="TWJ12062.1"/>
    </source>
</evidence>
<gene>
    <name evidence="1" type="ORF">LX16_2810</name>
</gene>
<reference evidence="1 2" key="1">
    <citation type="journal article" date="2013" name="Stand. Genomic Sci.">
        <title>Genomic Encyclopedia of Type Strains, Phase I: The one thousand microbial genomes (KMG-I) project.</title>
        <authorList>
            <person name="Kyrpides N.C."/>
            <person name="Woyke T."/>
            <person name="Eisen J.A."/>
            <person name="Garrity G."/>
            <person name="Lilburn T.G."/>
            <person name="Beck B.J."/>
            <person name="Whitman W.B."/>
            <person name="Hugenholtz P."/>
            <person name="Klenk H.P."/>
        </authorList>
    </citation>
    <scope>NUCLEOTIDE SEQUENCE [LARGE SCALE GENOMIC DNA]</scope>
    <source>
        <strain evidence="1 2">DSM 45044</strain>
    </source>
</reference>
<name>A0A562V2L0_9ACTN</name>
<accession>A0A562V2L0</accession>
<dbReference type="OrthoDB" id="185014at2"/>
<evidence type="ECO:0008006" key="3">
    <source>
        <dbReference type="Google" id="ProtNLM"/>
    </source>
</evidence>
<comment type="caution">
    <text evidence="1">The sequence shown here is derived from an EMBL/GenBank/DDBJ whole genome shotgun (WGS) entry which is preliminary data.</text>
</comment>
<dbReference type="RefSeq" id="WP_147138882.1">
    <property type="nucleotide sequence ID" value="NZ_BAABIJ010000002.1"/>
</dbReference>